<accession>A0A934K0K2</accession>
<comment type="caution">
    <text evidence="6">The sequence shown here is derived from an EMBL/GenBank/DDBJ whole genome shotgun (WGS) entry which is preliminary data.</text>
</comment>
<keyword evidence="6" id="KW-0032">Aminotransferase</keyword>
<dbReference type="Gene3D" id="3.90.1150.10">
    <property type="entry name" value="Aspartate Aminotransferase, domain 1"/>
    <property type="match status" value="1"/>
</dbReference>
<dbReference type="PANTHER" id="PTHR30244:SF36">
    <property type="entry name" value="3-OXO-GLUCOSE-6-PHOSPHATE:GLUTAMATE AMINOTRANSFERASE"/>
    <property type="match status" value="1"/>
</dbReference>
<dbReference type="EMBL" id="JAEKNS010000156">
    <property type="protein sequence ID" value="MBJ7596320.1"/>
    <property type="molecule type" value="Genomic_DNA"/>
</dbReference>
<dbReference type="CDD" id="cd00616">
    <property type="entry name" value="AHBA_syn"/>
    <property type="match status" value="1"/>
</dbReference>
<dbReference type="PANTHER" id="PTHR30244">
    <property type="entry name" value="TRANSAMINASE"/>
    <property type="match status" value="1"/>
</dbReference>
<keyword evidence="1 4" id="KW-0663">Pyridoxal phosphate</keyword>
<evidence type="ECO:0000256" key="1">
    <source>
        <dbReference type="ARBA" id="ARBA00022898"/>
    </source>
</evidence>
<evidence type="ECO:0000256" key="2">
    <source>
        <dbReference type="ARBA" id="ARBA00037999"/>
    </source>
</evidence>
<reference evidence="6 7" key="1">
    <citation type="submission" date="2020-10" db="EMBL/GenBank/DDBJ databases">
        <title>Ca. Dormibacterota MAGs.</title>
        <authorList>
            <person name="Montgomery K."/>
        </authorList>
    </citation>
    <scope>NUCLEOTIDE SEQUENCE [LARGE SCALE GENOMIC DNA]</scope>
    <source>
        <strain evidence="6">SC8812_S17_18</strain>
    </source>
</reference>
<dbReference type="GO" id="GO:0030170">
    <property type="term" value="F:pyridoxal phosphate binding"/>
    <property type="evidence" value="ECO:0007669"/>
    <property type="project" value="TreeGrafter"/>
</dbReference>
<evidence type="ECO:0000313" key="6">
    <source>
        <dbReference type="EMBL" id="MBJ7596320.1"/>
    </source>
</evidence>
<dbReference type="Pfam" id="PF01041">
    <property type="entry name" value="DegT_DnrJ_EryC1"/>
    <property type="match status" value="1"/>
</dbReference>
<dbReference type="InterPro" id="IPR000653">
    <property type="entry name" value="DegT/StrS_aminotransferase"/>
</dbReference>
<dbReference type="Gene3D" id="3.40.640.10">
    <property type="entry name" value="Type I PLP-dependent aspartate aminotransferase-like (Major domain)"/>
    <property type="match status" value="1"/>
</dbReference>
<evidence type="ECO:0000313" key="7">
    <source>
        <dbReference type="Proteomes" id="UP000606991"/>
    </source>
</evidence>
<evidence type="ECO:0000256" key="5">
    <source>
        <dbReference type="RuleBase" id="RU004508"/>
    </source>
</evidence>
<proteinExistence type="inferred from homology"/>
<dbReference type="GO" id="GO:0000271">
    <property type="term" value="P:polysaccharide biosynthetic process"/>
    <property type="evidence" value="ECO:0007669"/>
    <property type="project" value="TreeGrafter"/>
</dbReference>
<sequence>MTTSTAASRRIPLVDLPAQHRDLAPEISAAIDRVFQSSHFILGEEVAAFETEFAAFCEVDEVVGCGNGTDALELALYAVGVRPGDEVITVAHTFAATAEAIVRCGAVPRFIDVRPDTLLMDVGCIEDAITSRTAAIVPVHLYGSCVDMPALMQIAERRGLTVVEDAAQAHGARWGGRRAGSFGTAACFSFYPGKNLGACGDAGAVATNDRRVADGIRGARDHGRVGKHEHAVVGRNSRMDAVQAAILRVKLGHLERWNEQRRQLASSYSALLSNLQVSPVLASADCDPVYHLYVVRVPDRDRVRANLGSEGITTGIHYPIPLHHQPAFAATSSPQVLPVTERAVEHIVSLPMFPELPVSDVERIATCLSASLTAG</sequence>
<dbReference type="Proteomes" id="UP000606991">
    <property type="component" value="Unassembled WGS sequence"/>
</dbReference>
<dbReference type="InterPro" id="IPR015424">
    <property type="entry name" value="PyrdxlP-dep_Trfase"/>
</dbReference>
<dbReference type="InterPro" id="IPR015421">
    <property type="entry name" value="PyrdxlP-dep_Trfase_major"/>
</dbReference>
<dbReference type="AlphaFoldDB" id="A0A934K0K2"/>
<dbReference type="PIRSF" id="PIRSF000390">
    <property type="entry name" value="PLP_StrS"/>
    <property type="match status" value="1"/>
</dbReference>
<evidence type="ECO:0000256" key="4">
    <source>
        <dbReference type="PIRSR" id="PIRSR000390-2"/>
    </source>
</evidence>
<dbReference type="InterPro" id="IPR015422">
    <property type="entry name" value="PyrdxlP-dep_Trfase_small"/>
</dbReference>
<organism evidence="6 7">
    <name type="scientific">Candidatus Aeolococcus gillhamiae</name>
    <dbReference type="NCBI Taxonomy" id="3127015"/>
    <lineage>
        <taxon>Bacteria</taxon>
        <taxon>Bacillati</taxon>
        <taxon>Candidatus Dormiibacterota</taxon>
        <taxon>Candidatus Dormibacteria</taxon>
        <taxon>Candidatus Aeolococcales</taxon>
        <taxon>Candidatus Aeolococcaceae</taxon>
        <taxon>Candidatus Aeolococcus</taxon>
    </lineage>
</organism>
<comment type="similarity">
    <text evidence="2 5">Belongs to the DegT/DnrJ/EryC1 family.</text>
</comment>
<keyword evidence="6" id="KW-0808">Transferase</keyword>
<gene>
    <name evidence="6" type="ORF">JF886_15940</name>
</gene>
<dbReference type="RefSeq" id="WP_337314252.1">
    <property type="nucleotide sequence ID" value="NZ_JAEKNS010000156.1"/>
</dbReference>
<dbReference type="SUPFAM" id="SSF53383">
    <property type="entry name" value="PLP-dependent transferases"/>
    <property type="match status" value="1"/>
</dbReference>
<dbReference type="GO" id="GO:0008483">
    <property type="term" value="F:transaminase activity"/>
    <property type="evidence" value="ECO:0007669"/>
    <property type="project" value="UniProtKB-KW"/>
</dbReference>
<name>A0A934K0K2_9BACT</name>
<feature type="active site" description="Proton acceptor" evidence="3">
    <location>
        <position position="194"/>
    </location>
</feature>
<protein>
    <submittedName>
        <fullName evidence="6">DegT/DnrJ/EryC1/StrS family aminotransferase</fullName>
    </submittedName>
</protein>
<feature type="modified residue" description="N6-(pyridoxal phosphate)lysine" evidence="4">
    <location>
        <position position="194"/>
    </location>
</feature>
<evidence type="ECO:0000256" key="3">
    <source>
        <dbReference type="PIRSR" id="PIRSR000390-1"/>
    </source>
</evidence>